<reference evidence="1" key="1">
    <citation type="submission" date="2021-01" db="EMBL/GenBank/DDBJ databases">
        <authorList>
            <person name="Lovell J.T."/>
            <person name="Bentley N."/>
            <person name="Bhattarai G."/>
            <person name="Jenkins J.W."/>
            <person name="Sreedasyam A."/>
            <person name="Alarcon Y."/>
            <person name="Bock C."/>
            <person name="Boston L."/>
            <person name="Carlson J."/>
            <person name="Cervantes K."/>
            <person name="Clermont K."/>
            <person name="Krom N."/>
            <person name="Kubenka K."/>
            <person name="Mamidi S."/>
            <person name="Mattison C."/>
            <person name="Monteros M."/>
            <person name="Pisani C."/>
            <person name="Plott C."/>
            <person name="Rajasekar S."/>
            <person name="Rhein H.S."/>
            <person name="Rohla C."/>
            <person name="Song M."/>
            <person name="Hilaire R.S."/>
            <person name="Shu S."/>
            <person name="Wells L."/>
            <person name="Wang X."/>
            <person name="Webber J."/>
            <person name="Heerema R.J."/>
            <person name="Klein P."/>
            <person name="Conner P."/>
            <person name="Grauke L."/>
            <person name="Grimwood J."/>
            <person name="Schmutz J."/>
            <person name="Randall J.J."/>
        </authorList>
    </citation>
    <scope>NUCLEOTIDE SEQUENCE</scope>
    <source>
        <tissue evidence="1">Leaf</tissue>
    </source>
</reference>
<dbReference type="AlphaFoldDB" id="A0A922DEB1"/>
<comment type="caution">
    <text evidence="1">The sequence shown here is derived from an EMBL/GenBank/DDBJ whole genome shotgun (WGS) entry which is preliminary data.</text>
</comment>
<gene>
    <name evidence="1" type="ORF">I3842_13G160800</name>
</gene>
<proteinExistence type="predicted"/>
<accession>A0A922DEB1</accession>
<evidence type="ECO:0000313" key="1">
    <source>
        <dbReference type="EMBL" id="KAG6682795.1"/>
    </source>
</evidence>
<dbReference type="Proteomes" id="UP000811246">
    <property type="component" value="Chromosome 13"/>
</dbReference>
<name>A0A922DEB1_CARIL</name>
<evidence type="ECO:0000313" key="2">
    <source>
        <dbReference type="Proteomes" id="UP000811246"/>
    </source>
</evidence>
<sequence>MLESFTCTGLVLGDGVWAWLGFRIINGVERGVAIVMKGSEGGGLRRCNGLLLV</sequence>
<protein>
    <submittedName>
        <fullName evidence="1">Uncharacterized protein</fullName>
    </submittedName>
</protein>
<organism evidence="1 2">
    <name type="scientific">Carya illinoinensis</name>
    <name type="common">Pecan</name>
    <dbReference type="NCBI Taxonomy" id="32201"/>
    <lineage>
        <taxon>Eukaryota</taxon>
        <taxon>Viridiplantae</taxon>
        <taxon>Streptophyta</taxon>
        <taxon>Embryophyta</taxon>
        <taxon>Tracheophyta</taxon>
        <taxon>Spermatophyta</taxon>
        <taxon>Magnoliopsida</taxon>
        <taxon>eudicotyledons</taxon>
        <taxon>Gunneridae</taxon>
        <taxon>Pentapetalae</taxon>
        <taxon>rosids</taxon>
        <taxon>fabids</taxon>
        <taxon>Fagales</taxon>
        <taxon>Juglandaceae</taxon>
        <taxon>Carya</taxon>
    </lineage>
</organism>
<dbReference type="EMBL" id="CM031837">
    <property type="protein sequence ID" value="KAG6682795.1"/>
    <property type="molecule type" value="Genomic_DNA"/>
</dbReference>